<evidence type="ECO:0000256" key="1">
    <source>
        <dbReference type="SAM" id="MobiDB-lite"/>
    </source>
</evidence>
<name>A0ABM9QBZ4_9ENTR</name>
<organism evidence="2 3">
    <name type="scientific">Cronobacter dublinensis 1210</name>
    <dbReference type="NCBI Taxonomy" id="1208656"/>
    <lineage>
        <taxon>Bacteria</taxon>
        <taxon>Pseudomonadati</taxon>
        <taxon>Pseudomonadota</taxon>
        <taxon>Gammaproteobacteria</taxon>
        <taxon>Enterobacterales</taxon>
        <taxon>Enterobacteriaceae</taxon>
        <taxon>Cronobacter</taxon>
    </lineage>
</organism>
<feature type="compositionally biased region" description="Polar residues" evidence="1">
    <location>
        <begin position="21"/>
        <end position="37"/>
    </location>
</feature>
<reference evidence="3" key="1">
    <citation type="journal article" date="2012" name="PLoS ONE">
        <title>Comparative analysis of genome sequences covering the seven cronobacter species.</title>
        <authorList>
            <person name="Joseph S."/>
            <person name="Desai P."/>
            <person name="Ji Y."/>
            <person name="Cummings C.A."/>
            <person name="Shih R."/>
            <person name="Degoricija L."/>
            <person name="Rico A."/>
            <person name="Brzoska P."/>
            <person name="Hamby S.E."/>
            <person name="Masood N."/>
            <person name="Hariri S."/>
            <person name="Sonbol H."/>
            <person name="Chuzhanova N."/>
            <person name="McClelland M."/>
            <person name="Furtado M.R."/>
            <person name="Forsythe S.J."/>
        </authorList>
    </citation>
    <scope>NUCLEOTIDE SEQUENCE [LARGE SCALE GENOMIC DNA]</scope>
    <source>
        <strain evidence="3">1210</strain>
    </source>
</reference>
<sequence>MIIMKKSGGLLMMGSGGSDLFKNTPQRQALSSRLSDH</sequence>
<evidence type="ECO:0000313" key="2">
    <source>
        <dbReference type="EMBL" id="CCJ83048.1"/>
    </source>
</evidence>
<comment type="caution">
    <text evidence="2">The sequence shown here is derived from an EMBL/GenBank/DDBJ whole genome shotgun (WGS) entry which is preliminary data.</text>
</comment>
<accession>A0ABM9QBZ4</accession>
<feature type="region of interest" description="Disordered" evidence="1">
    <location>
        <begin position="14"/>
        <end position="37"/>
    </location>
</feature>
<gene>
    <name evidence="2" type="ORF">BN134_3821</name>
</gene>
<dbReference type="EMBL" id="CAKZ01000175">
    <property type="protein sequence ID" value="CCJ83048.1"/>
    <property type="molecule type" value="Genomic_DNA"/>
</dbReference>
<dbReference type="Proteomes" id="UP000009342">
    <property type="component" value="Unassembled WGS sequence"/>
</dbReference>
<protein>
    <submittedName>
        <fullName evidence="2">Uncharacterized protein</fullName>
    </submittedName>
</protein>
<evidence type="ECO:0000313" key="3">
    <source>
        <dbReference type="Proteomes" id="UP000009342"/>
    </source>
</evidence>
<proteinExistence type="predicted"/>
<keyword evidence="3" id="KW-1185">Reference proteome</keyword>